<organism evidence="8">
    <name type="scientific">Clostridium butyricum</name>
    <dbReference type="NCBI Taxonomy" id="1492"/>
    <lineage>
        <taxon>Bacteria</taxon>
        <taxon>Bacillati</taxon>
        <taxon>Bacillota</taxon>
        <taxon>Clostridia</taxon>
        <taxon>Eubacteriales</taxon>
        <taxon>Clostridiaceae</taxon>
        <taxon>Clostridium</taxon>
    </lineage>
</organism>
<dbReference type="GO" id="GO:0016757">
    <property type="term" value="F:glycosyltransferase activity"/>
    <property type="evidence" value="ECO:0007669"/>
    <property type="project" value="UniProtKB-KW"/>
</dbReference>
<evidence type="ECO:0000256" key="2">
    <source>
        <dbReference type="ARBA" id="ARBA00022679"/>
    </source>
</evidence>
<dbReference type="Pfam" id="PF10091">
    <property type="entry name" value="Glycoamylase"/>
    <property type="match status" value="1"/>
</dbReference>
<protein>
    <submittedName>
        <fullName evidence="8">N,N'-diacetylchitobiose phosphorylase</fullName>
        <ecNumber evidence="8">2.4.1.280</ecNumber>
    </submittedName>
</protein>
<keyword evidence="2 8" id="KW-0808">Transferase</keyword>
<dbReference type="GO" id="GO:0005975">
    <property type="term" value="P:carbohydrate metabolic process"/>
    <property type="evidence" value="ECO:0007669"/>
    <property type="project" value="InterPro"/>
</dbReference>
<dbReference type="Pfam" id="PF06165">
    <property type="entry name" value="GH94_b-supersand"/>
    <property type="match status" value="2"/>
</dbReference>
<feature type="domain" description="Glycoamylase-like" evidence="6">
    <location>
        <begin position="1301"/>
        <end position="1487"/>
    </location>
</feature>
<feature type="domain" description="Glycosyl hydrolase 94 catalytic" evidence="7">
    <location>
        <begin position="2630"/>
        <end position="2919"/>
    </location>
</feature>
<dbReference type="InterPro" id="IPR011013">
    <property type="entry name" value="Gal_mutarotase_sf_dom"/>
</dbReference>
<dbReference type="PANTHER" id="PTHR37469">
    <property type="entry name" value="CELLOBIONIC ACID PHOSPHORYLASE-RELATED"/>
    <property type="match status" value="1"/>
</dbReference>
<feature type="compositionally biased region" description="Basic and acidic residues" evidence="3">
    <location>
        <begin position="2289"/>
        <end position="2298"/>
    </location>
</feature>
<dbReference type="InterPro" id="IPR037824">
    <property type="entry name" value="GH94N_2_NdvB"/>
</dbReference>
<feature type="transmembrane region" description="Helical" evidence="4">
    <location>
        <begin position="955"/>
        <end position="976"/>
    </location>
</feature>
<dbReference type="InterPro" id="IPR052047">
    <property type="entry name" value="GH94_Enzymes"/>
</dbReference>
<dbReference type="InterPro" id="IPR037018">
    <property type="entry name" value="GH65_N"/>
</dbReference>
<dbReference type="EC" id="2.4.1.280" evidence="8"/>
<feature type="compositionally biased region" description="Basic and acidic residues" evidence="3">
    <location>
        <begin position="1538"/>
        <end position="1557"/>
    </location>
</feature>
<feature type="region of interest" description="Disordered" evidence="3">
    <location>
        <begin position="2268"/>
        <end position="2298"/>
    </location>
</feature>
<dbReference type="Gene3D" id="1.50.10.10">
    <property type="match status" value="1"/>
</dbReference>
<feature type="domain" description="Glycosyl hydrolase 94 catalytic" evidence="7">
    <location>
        <begin position="2976"/>
        <end position="3122"/>
    </location>
</feature>
<keyword evidence="4" id="KW-1133">Transmembrane helix</keyword>
<reference evidence="8" key="1">
    <citation type="submission" date="2019-11" db="EMBL/GenBank/DDBJ databases">
        <authorList>
            <person name="Feng L."/>
        </authorList>
    </citation>
    <scope>NUCLEOTIDE SEQUENCE</scope>
    <source>
        <strain evidence="8">CButyricumLFYP62</strain>
    </source>
</reference>
<evidence type="ECO:0000313" key="8">
    <source>
        <dbReference type="EMBL" id="VYU07277.1"/>
    </source>
</evidence>
<evidence type="ECO:0000259" key="7">
    <source>
        <dbReference type="Pfam" id="PF17167"/>
    </source>
</evidence>
<sequence>MVKITLALTELGDEGKCFYLSKNNYYELRKNVLRELADGFSCIHDNFKYFKTLNKNKVKIIGAAEWLLDNIYLIEKEYKCVKKCMPLEYFKSLPYGEEYLKYINVNYDDIVTACDNINAKNAKSEINKKSSLNKYSDMENNIPRILIVAKRYINEKRNLEINDLIDYIKYYEDFEENKNNSDYCFTMGELWAFPLMLRIGIILNLAHYTDELVSVQKDVLRGKVYAEKIIDYKNNEKIKEQIDFSKEFSDVNIDLSPLFLREFIRILRENSIEDKDISNYSKLKLNLDMDYNKLSIRANLKEEDLEHNISQYITAIRTVEGINWRYFFEKTSVVESILENDPAQVYKNMDFETKDYYRHKLEEIARLIKTNERKVAMNILDLAKASREKNEEEYKCHVGYYIIEHGSRMLDGYYHDVTEVISHGTYIAINIVTTVVLSYIFLVIGAATGVRYTLRELIIGFLLLFIPINEIVLGIVNYIVGRTVKVRLVPKLDLSSGIPQEYKTVVVIPAIVNSAEKVKELMSKLEVYHCGNDDPNVYFALLSDFCDSEDEYNDIDKKIVDCGLRCAAQLNKKYGNKFFFLSRKRTYNEKMGVYMGRERKRGKLLEFMSLIRGYSDNTFDVISSPIDDIRDAKYIITLDEDTFMPRETVYKLVGAMSHVLNVPYVNKKNVVIRGYNIMQPKVSISMEAKNATRFSQIFGGDSGVDGYSTAYSDTYEDLFGEGSFVGKGIINIDQFYDITKQSIKDNRVLSHDLLEGALTRCALVTDVELVDGYPPYYEGSCRRLYRWVRGDWQLIGWLFSKKISFLNKWKIFDNLRRSLLAPDLLLLLIISLSDSMKNRQIALLCFLVFIMPLVFTVTDFVVTPKNRLMGAFKTFKQIILIISFIPYEAFLMVKAIGTTLFRLIFSKRNLLEWQSSHFADKSVKNDLKSYVLRMWFAPVMGIFIFLIALNDSVGVWIYSLIPAVLWICSPYTAFYISKDIKDEKQTIDENEREYLRKLSRRIYAYYEDFVNEENNYLAPDNYQEKPFKGVAHRTSPTNIGMGLIANVTAYDLGYITFQDLINKTKSILNSMRTLEKFNGHYLNWYDTRTRTPLYPRYVSTVDNGNLLANLWILREAMEELKTAPIIRIEEVTAINDIYRIIEEENLEIRIRFSEDIYTGEYCSTLEEILIKIDSLDEKFDSEVEYWLNKLFCEVSRKIENYHNIFDNISNLYSKEFFEGVPNVYEIIKKCKKTKEISGDNFNCNLGVKIEYFEKCLNSINDIIDEIDEISNEMNFNFLYDTSRGLFSIGYNVEENSLGNSYYDLLASECRIASFAAVSKNDVPKSHWFNLSRAMTNAFHTHSLVSWSGTMFEYFMPSLVMKNYPKTLLDQTYKSVIKAQMSFAKQKKIPWGISESAFYEFDNDDNYQYKAFGVPGLGLKRGLEDEVVVSPYSTIIALPFCAKKSIENLKKIQGGGALGRYGFIESIDYTKAREDKFISAYDVNNNSGNVDNSVINVDKCGYIVDNAVVNNDELCPVDNVDNVNNFVEKTRKEDIAIELEGDKEQNNPQNDKKNEKNFTVESYPQNYDDIYNDGVKPNKVITYMVHHLGMSIMALDNVLKDNILINRFHKQPQVKASELLLKEKIPYHVTFERNEDFSVKNRYFQGEVIEPRVFKAIDETSFDEQQVLLLSNGDYSSMINICGSGYSKKNDMMLYRWKGNSTSDDSGLFFYIKNLNSNDYWSSTFEPCKSFGKEYEAQFSLDKARFSRCDGNIESITEVALSTEEDFEVRKITLNNTGENGRSIEVTSYCEITLASFGADSVHPAFSNLFIQTEYDENEKILLGSRRGRVKGAKVPYIFQKIIVNGESEGEITYETSRVNFIGRNRDLKNPRSMDNDKALDNTIGTVLDPILSMRVRVRIEANEKREIYFITGTCDSKEEALKIGKKYNDPSKAEKIFERYSVGVQLELKNLEMRSIQVDLFQNLSSYIFYLQRGRKDREDYIKNITKHQKDLWAYGISGDLPIILLTIEDEEDINLVISMIKFYSYLKLKGVKTDLVIYNNEEVSYDEPLQKSIMQAVNMVNAGNSLNKSAGIYIHNKSTMNEEIKDFLVGISRIYIDSKNGTLLDQFKKYAEIKEDNDISASSLMYSRYNVLSETQNADVSELERAEYGAKAIESSHILDNSHNPYEGKTFKKKNSVSPKKEVSKKLSKEHSELSGKDNEEVFKEDNELSRKDNLDLGIKEIDSLNLEFDDYNNGEKVSNNNSDMNYSEYDHDVDFIEKTDLINGIDKSEDDNEENKNINSNSVAQHDNSKKYISDSEFNKGNEKIVNDSEAENDYESDSEEYYSKADLDFFNGYGGFDKRDGTYIIKLSNYKNTPAPWINVMSNSDFGFHISESGSSYTWCGNSRENKITPWSNDYIRDPVGEAFYIRDDKDGRYFSICPKPVRDKNEYIIKHGFGYSQFMHTSCDIRGTMKVFTPKDEKVKLQIIKLENLLNEERELSLFYYAKLVLGVYGYESERYITTYTFKDNNAIEYIGGNNPYSEYFGNLHAYLTILGGENITVSGDTKEFIGFGGEAEKPKAMEFSNLSNKTGSIYDPCLSACSRIKLKPHEVKEVVIVFGQDEQENIIKVIDKYKDINNAHTALKNVKKYWNDLLGGIRVSTPDRSMDYMLNGWLLYQTFSCRYLSRSAFYQSGGAYGFRDQLQDSMALGVVDSEITKSQIIRSASRQYVEGDVQHWWHPVVNSGIRTRFSDDLLWMPYVTAEYINSTGDYEILDIKAPYLEDEPLREGEDERYTIVNMSSKEGTIYEHCQKAIQKALKYGQHNIPLMGSGDWNDGMSTVGNEGKGESVWLGWFLYDILNSFIKIAEYKNDSSSVVYYRQQKKFIKDNLEKNAWDGGWYRRAYFDDGTPLGSRENPECQIDSLAQSWAVISGASRIDNSEDNNVINNSVIDNDSNLEVHDDLDNKETTQLKNKFVNKKEENSEISANNINNLKTENIMESAKYSERALEAMEAVDRNLVKKNKGMILLLAPPFNNSYLEPGYIKGYVPGVRENGGQYTHAAVWVILAITKLGFGDKAVEYYNMINPINHSKTELECMLYKTEPYVMSADVYIREPHGGRGGWSWYTGASGWMYRVGIENILGLRRVEDKGYEINPCIPESWNEYEIKIKNETEDYTIQIRRINDGLRFSKSTSERITKYTMIINGKVCDEKIIPRHKGTMKIEVFF</sequence>
<dbReference type="SUPFAM" id="SSF74650">
    <property type="entry name" value="Galactose mutarotase-like"/>
    <property type="match status" value="2"/>
</dbReference>
<evidence type="ECO:0000259" key="5">
    <source>
        <dbReference type="Pfam" id="PF06165"/>
    </source>
</evidence>
<feature type="region of interest" description="Disordered" evidence="3">
    <location>
        <begin position="2160"/>
        <end position="2209"/>
    </location>
</feature>
<keyword evidence="1 8" id="KW-0328">Glycosyltransferase</keyword>
<dbReference type="InterPro" id="IPR010383">
    <property type="entry name" value="Glyco_hydrolase_94_b-supersand"/>
</dbReference>
<dbReference type="InterPro" id="IPR019282">
    <property type="entry name" value="Glycoamylase-like_cons_dom"/>
</dbReference>
<keyword evidence="4" id="KW-0812">Transmembrane</keyword>
<evidence type="ECO:0000259" key="6">
    <source>
        <dbReference type="Pfam" id="PF10091"/>
    </source>
</evidence>
<dbReference type="Gene3D" id="2.60.420.10">
    <property type="entry name" value="Maltose phosphorylase, domain 3"/>
    <property type="match status" value="1"/>
</dbReference>
<accession>A0A6N3C0C4</accession>
<feature type="transmembrane region" description="Helical" evidence="4">
    <location>
        <begin position="930"/>
        <end position="949"/>
    </location>
</feature>
<dbReference type="SMART" id="SM01068">
    <property type="entry name" value="CBM_X"/>
    <property type="match status" value="2"/>
</dbReference>
<feature type="transmembrane region" description="Helical" evidence="4">
    <location>
        <begin position="1038"/>
        <end position="1057"/>
    </location>
</feature>
<dbReference type="InterPro" id="IPR012341">
    <property type="entry name" value="6hp_glycosidase-like_sf"/>
</dbReference>
<name>A0A6N3C0C4_CLOBU</name>
<feature type="transmembrane region" description="Helical" evidence="4">
    <location>
        <begin position="841"/>
        <end position="858"/>
    </location>
</feature>
<dbReference type="Pfam" id="PF17167">
    <property type="entry name" value="Glyco_hydro_94"/>
    <property type="match status" value="2"/>
</dbReference>
<dbReference type="InterPro" id="IPR008928">
    <property type="entry name" value="6-hairpin_glycosidase_sf"/>
</dbReference>
<evidence type="ECO:0000256" key="4">
    <source>
        <dbReference type="SAM" id="Phobius"/>
    </source>
</evidence>
<dbReference type="SUPFAM" id="SSF48208">
    <property type="entry name" value="Six-hairpin glycosidases"/>
    <property type="match status" value="1"/>
</dbReference>
<dbReference type="CDD" id="cd11753">
    <property type="entry name" value="GH94N_ChvB_NdvB_2_like"/>
    <property type="match status" value="1"/>
</dbReference>
<keyword evidence="4" id="KW-0472">Membrane</keyword>
<feature type="region of interest" description="Disordered" evidence="3">
    <location>
        <begin position="1538"/>
        <end position="1558"/>
    </location>
</feature>
<evidence type="ECO:0000256" key="1">
    <source>
        <dbReference type="ARBA" id="ARBA00022676"/>
    </source>
</evidence>
<feature type="domain" description="Glycosyl hydrolase 94 supersandwich" evidence="5">
    <location>
        <begin position="2345"/>
        <end position="2616"/>
    </location>
</feature>
<feature type="domain" description="Glycosyl hydrolase 94 supersandwich" evidence="5">
    <location>
        <begin position="1662"/>
        <end position="1930"/>
    </location>
</feature>
<dbReference type="GO" id="GO:0030246">
    <property type="term" value="F:carbohydrate binding"/>
    <property type="evidence" value="ECO:0007669"/>
    <property type="project" value="InterPro"/>
</dbReference>
<feature type="compositionally biased region" description="Polar residues" evidence="3">
    <location>
        <begin position="2279"/>
        <end position="2288"/>
    </location>
</feature>
<feature type="transmembrane region" description="Helical" evidence="4">
    <location>
        <begin position="426"/>
        <end position="450"/>
    </location>
</feature>
<dbReference type="Gene3D" id="2.70.98.40">
    <property type="entry name" value="Glycoside hydrolase, family 65, N-terminal domain"/>
    <property type="match status" value="2"/>
</dbReference>
<dbReference type="CDD" id="cd11756">
    <property type="entry name" value="GH94N_ChvB_NdvB_1_like"/>
    <property type="match status" value="1"/>
</dbReference>
<feature type="transmembrane region" description="Helical" evidence="4">
    <location>
        <begin position="457"/>
        <end position="480"/>
    </location>
</feature>
<dbReference type="Gene3D" id="1.50.10.140">
    <property type="match status" value="2"/>
</dbReference>
<gene>
    <name evidence="8" type="primary">chbP</name>
    <name evidence="8" type="ORF">CBLFYP62_01385</name>
</gene>
<dbReference type="InterPro" id="IPR033432">
    <property type="entry name" value="GH94_catalytic"/>
</dbReference>
<dbReference type="EMBL" id="CACRTU010000013">
    <property type="protein sequence ID" value="VYU07277.1"/>
    <property type="molecule type" value="Genomic_DNA"/>
</dbReference>
<feature type="compositionally biased region" description="Basic and acidic residues" evidence="3">
    <location>
        <begin position="2180"/>
        <end position="2209"/>
    </location>
</feature>
<dbReference type="InterPro" id="IPR037820">
    <property type="entry name" value="GH94N_NdvB"/>
</dbReference>
<proteinExistence type="predicted"/>
<dbReference type="PANTHER" id="PTHR37469:SF2">
    <property type="entry name" value="CELLOBIONIC ACID PHOSPHORYLASE"/>
    <property type="match status" value="1"/>
</dbReference>
<evidence type="ECO:0000256" key="3">
    <source>
        <dbReference type="SAM" id="MobiDB-lite"/>
    </source>
</evidence>
<feature type="transmembrane region" description="Helical" evidence="4">
    <location>
        <begin position="878"/>
        <end position="905"/>
    </location>
</feature>